<dbReference type="PANTHER" id="PTHR11904:SF9">
    <property type="entry name" value="PURINE NUCLEOSIDE PHOSPHORYLASE-RELATED"/>
    <property type="match status" value="1"/>
</dbReference>
<dbReference type="Gene3D" id="3.40.50.1580">
    <property type="entry name" value="Nucleoside phosphorylase domain"/>
    <property type="match status" value="1"/>
</dbReference>
<dbReference type="Proteomes" id="UP000199208">
    <property type="component" value="Unassembled WGS sequence"/>
</dbReference>
<evidence type="ECO:0000256" key="5">
    <source>
        <dbReference type="ARBA" id="ARBA00022676"/>
    </source>
</evidence>
<evidence type="ECO:0000313" key="12">
    <source>
        <dbReference type="Proteomes" id="UP000199208"/>
    </source>
</evidence>
<comment type="catalytic activity">
    <reaction evidence="7">
        <text>a purine 2'-deoxy-D-ribonucleoside + phosphate = a purine nucleobase + 2-deoxy-alpha-D-ribose 1-phosphate</text>
        <dbReference type="Rhea" id="RHEA:36431"/>
        <dbReference type="ChEBI" id="CHEBI:26386"/>
        <dbReference type="ChEBI" id="CHEBI:43474"/>
        <dbReference type="ChEBI" id="CHEBI:57259"/>
        <dbReference type="ChEBI" id="CHEBI:142361"/>
        <dbReference type="EC" id="2.4.2.1"/>
    </reaction>
</comment>
<keyword evidence="6 8" id="KW-0808">Transferase</keyword>
<dbReference type="SUPFAM" id="SSF53167">
    <property type="entry name" value="Purine and uridine phosphorylases"/>
    <property type="match status" value="1"/>
</dbReference>
<evidence type="ECO:0000256" key="1">
    <source>
        <dbReference type="ARBA" id="ARBA00002678"/>
    </source>
</evidence>
<dbReference type="InterPro" id="IPR018099">
    <property type="entry name" value="Purine_phosphorylase-2_CS"/>
</dbReference>
<dbReference type="InterPro" id="IPR000845">
    <property type="entry name" value="Nucleoside_phosphorylase_d"/>
</dbReference>
<evidence type="ECO:0000256" key="4">
    <source>
        <dbReference type="ARBA" id="ARBA00011233"/>
    </source>
</evidence>
<keyword evidence="12" id="KW-1185">Reference proteome</keyword>
<feature type="binding site" evidence="9">
    <location>
        <position position="194"/>
    </location>
    <ligand>
        <name>a purine D-ribonucleoside</name>
        <dbReference type="ChEBI" id="CHEBI:142355"/>
    </ligand>
</feature>
<dbReference type="InterPro" id="IPR011270">
    <property type="entry name" value="Pur_Nuc_Pase_Ino/Guo-sp"/>
</dbReference>
<dbReference type="NCBIfam" id="TIGR01697">
    <property type="entry name" value="PNPH-PUNA-XAPA"/>
    <property type="match status" value="1"/>
</dbReference>
<dbReference type="PIRSF" id="PIRSF000477">
    <property type="entry name" value="PurNPase"/>
    <property type="match status" value="1"/>
</dbReference>
<evidence type="ECO:0000256" key="8">
    <source>
        <dbReference type="PIRNR" id="PIRNR000477"/>
    </source>
</evidence>
<dbReference type="GO" id="GO:0004731">
    <property type="term" value="F:purine-nucleoside phosphorylase activity"/>
    <property type="evidence" value="ECO:0007669"/>
    <property type="project" value="UniProtKB-EC"/>
</dbReference>
<reference evidence="11 12" key="1">
    <citation type="submission" date="2016-10" db="EMBL/GenBank/DDBJ databases">
        <authorList>
            <person name="de Groot N.N."/>
        </authorList>
    </citation>
    <scope>NUCLEOTIDE SEQUENCE [LARGE SCALE GENOMIC DNA]</scope>
    <source>
        <strain evidence="11 12">DSM 2784</strain>
    </source>
</reference>
<feature type="binding site" evidence="9">
    <location>
        <position position="62"/>
    </location>
    <ligand>
        <name>phosphate</name>
        <dbReference type="ChEBI" id="CHEBI:43474"/>
    </ligand>
</feature>
<feature type="binding site" evidence="9">
    <location>
        <position position="236"/>
    </location>
    <ligand>
        <name>a purine D-ribonucleoside</name>
        <dbReference type="ChEBI" id="CHEBI:142355"/>
    </ligand>
</feature>
<proteinExistence type="inferred from homology"/>
<evidence type="ECO:0000256" key="7">
    <source>
        <dbReference type="ARBA" id="ARBA00048556"/>
    </source>
</evidence>
<gene>
    <name evidence="11" type="ORF">SAMN03080599_03284</name>
</gene>
<dbReference type="InterPro" id="IPR011268">
    <property type="entry name" value="Purine_phosphorylase"/>
</dbReference>
<feature type="binding site" evidence="9">
    <location>
        <position position="114"/>
    </location>
    <ligand>
        <name>phosphate</name>
        <dbReference type="ChEBI" id="CHEBI:43474"/>
    </ligand>
</feature>
<organism evidence="11 12">
    <name type="scientific">Acidaminobacter hydrogenoformans DSM 2784</name>
    <dbReference type="NCBI Taxonomy" id="1120920"/>
    <lineage>
        <taxon>Bacteria</taxon>
        <taxon>Bacillati</taxon>
        <taxon>Bacillota</taxon>
        <taxon>Clostridia</taxon>
        <taxon>Peptostreptococcales</taxon>
        <taxon>Acidaminobacteraceae</taxon>
        <taxon>Acidaminobacter</taxon>
    </lineage>
</organism>
<name>A0A1G5S736_9FIRM</name>
<dbReference type="UniPathway" id="UPA00606"/>
<protein>
    <recommendedName>
        <fullName evidence="8">Purine nucleoside phosphorylase</fullName>
        <ecNumber evidence="8">2.4.2.1</ecNumber>
    </recommendedName>
    <alternativeName>
        <fullName evidence="8">Inosine-guanosine phosphorylase</fullName>
    </alternativeName>
</protein>
<comment type="pathway">
    <text evidence="2 8">Purine metabolism; purine nucleoside salvage.</text>
</comment>
<sequence>MKVSYEIMEAAAQALKAKISKTPEVGLILGSGLGSLADEIENPVFIPYDTLEGFPVSTVEGHAGRFVIGDFEGRSVIAMQGRFHYYEGYDITAVAMPVYVMKLMGVTHLLLTNAAGGVNTGYEPGDLMLIEDHLNLSGHNPLIGPNDERFGPRFPDASEVYDKALNSKIRALAKAMDIRLQRGVYAMSPGPSYETPAEVRMARALGADAVGMSTVPEALVANHCGIKTVGISCITNMAAGILDQPLHHGEVVETAERVKATFTALVKAVVPVLK</sequence>
<dbReference type="EMBL" id="FMWL01000031">
    <property type="protein sequence ID" value="SCZ82028.1"/>
    <property type="molecule type" value="Genomic_DNA"/>
</dbReference>
<dbReference type="STRING" id="1120920.SAMN03080599_03284"/>
<evidence type="ECO:0000256" key="9">
    <source>
        <dbReference type="PIRSR" id="PIRSR000477-2"/>
    </source>
</evidence>
<comment type="function">
    <text evidence="1">The purine nucleoside phosphorylases catalyze the phosphorolytic breakdown of the N-glycosidic bond in the beta-(deoxy)ribonucleoside molecules, with the formation of the corresponding free purine bases and pentose-1-phosphate. Cleaves guanosine, inosine, 2'-deoxyguanosine and 2'-deoxyinosine.</text>
</comment>
<dbReference type="GO" id="GO:0009116">
    <property type="term" value="P:nucleoside metabolic process"/>
    <property type="evidence" value="ECO:0007669"/>
    <property type="project" value="InterPro"/>
</dbReference>
<comment type="subunit">
    <text evidence="4">Homotrimer.</text>
</comment>
<feature type="binding site" evidence="9">
    <location>
        <position position="213"/>
    </location>
    <ligand>
        <name>phosphate</name>
        <dbReference type="ChEBI" id="CHEBI:43474"/>
    </ligand>
</feature>
<keyword evidence="5 8" id="KW-0328">Glycosyltransferase</keyword>
<dbReference type="PANTHER" id="PTHR11904">
    <property type="entry name" value="METHYLTHIOADENOSINE/PURINE NUCLEOSIDE PHOSPHORYLASE"/>
    <property type="match status" value="1"/>
</dbReference>
<dbReference type="NCBIfam" id="TIGR01700">
    <property type="entry name" value="PNPH"/>
    <property type="match status" value="1"/>
</dbReference>
<dbReference type="GO" id="GO:0005737">
    <property type="term" value="C:cytoplasm"/>
    <property type="evidence" value="ECO:0007669"/>
    <property type="project" value="TreeGrafter"/>
</dbReference>
<feature type="binding site" evidence="9">
    <location>
        <position position="31"/>
    </location>
    <ligand>
        <name>phosphate</name>
        <dbReference type="ChEBI" id="CHEBI:43474"/>
    </ligand>
</feature>
<dbReference type="AlphaFoldDB" id="A0A1G5S736"/>
<evidence type="ECO:0000256" key="2">
    <source>
        <dbReference type="ARBA" id="ARBA00005058"/>
    </source>
</evidence>
<evidence type="ECO:0000313" key="11">
    <source>
        <dbReference type="EMBL" id="SCZ82028.1"/>
    </source>
</evidence>
<dbReference type="RefSeq" id="WP_330387194.1">
    <property type="nucleotide sequence ID" value="NZ_FMWL01000031.1"/>
</dbReference>
<evidence type="ECO:0000256" key="3">
    <source>
        <dbReference type="ARBA" id="ARBA00006751"/>
    </source>
</evidence>
<dbReference type="CDD" id="cd09009">
    <property type="entry name" value="PNP-EcPNPII_like"/>
    <property type="match status" value="1"/>
</dbReference>
<feature type="domain" description="Nucleoside phosphorylase" evidence="10">
    <location>
        <begin position="25"/>
        <end position="270"/>
    </location>
</feature>
<dbReference type="EC" id="2.4.2.1" evidence="8"/>
<dbReference type="InterPro" id="IPR035994">
    <property type="entry name" value="Nucleoside_phosphorylase_sf"/>
</dbReference>
<accession>A0A1G5S736</accession>
<feature type="binding site" evidence="9">
    <location>
        <begin position="82"/>
        <end position="84"/>
    </location>
    <ligand>
        <name>phosphate</name>
        <dbReference type="ChEBI" id="CHEBI:43474"/>
    </ligand>
</feature>
<dbReference type="Pfam" id="PF01048">
    <property type="entry name" value="PNP_UDP_1"/>
    <property type="match status" value="1"/>
</dbReference>
<evidence type="ECO:0000259" key="10">
    <source>
        <dbReference type="Pfam" id="PF01048"/>
    </source>
</evidence>
<dbReference type="PROSITE" id="PS01240">
    <property type="entry name" value="PNP_MTAP_2"/>
    <property type="match status" value="1"/>
</dbReference>
<dbReference type="NCBIfam" id="NF006054">
    <property type="entry name" value="PRK08202.1"/>
    <property type="match status" value="1"/>
</dbReference>
<comment type="similarity">
    <text evidence="3 8">Belongs to the PNP/MTAP phosphorylase family.</text>
</comment>
<evidence type="ECO:0000256" key="6">
    <source>
        <dbReference type="ARBA" id="ARBA00022679"/>
    </source>
</evidence>